<dbReference type="InterPro" id="IPR052193">
    <property type="entry name" value="Peptidase_C59"/>
</dbReference>
<dbReference type="EMBL" id="WOCA01000004">
    <property type="protein sequence ID" value="MUK88208.1"/>
    <property type="molecule type" value="Genomic_DNA"/>
</dbReference>
<evidence type="ECO:0000313" key="4">
    <source>
        <dbReference type="EMBL" id="MUK88208.1"/>
    </source>
</evidence>
<dbReference type="GO" id="GO:0016787">
    <property type="term" value="F:hydrolase activity"/>
    <property type="evidence" value="ECO:0007669"/>
    <property type="project" value="UniProtKB-KW"/>
</dbReference>
<evidence type="ECO:0000256" key="2">
    <source>
        <dbReference type="ARBA" id="ARBA00022801"/>
    </source>
</evidence>
<dbReference type="Pfam" id="PF02275">
    <property type="entry name" value="CBAH"/>
    <property type="match status" value="1"/>
</dbReference>
<feature type="domain" description="Choloylglycine hydrolase/NAAA C-terminal" evidence="3">
    <location>
        <begin position="2"/>
        <end position="192"/>
    </location>
</feature>
<protein>
    <submittedName>
        <fullName evidence="4">Linear amide C-N hydrolase</fullName>
    </submittedName>
</protein>
<dbReference type="Proteomes" id="UP000469125">
    <property type="component" value="Unassembled WGS sequence"/>
</dbReference>
<comment type="caution">
    <text evidence="4">The sequence shown here is derived from an EMBL/GenBank/DDBJ whole genome shotgun (WGS) entry which is preliminary data.</text>
</comment>
<accession>A0A6N8FLM2</accession>
<dbReference type="InterPro" id="IPR029132">
    <property type="entry name" value="CBAH/NAAA_C"/>
</dbReference>
<keyword evidence="2 4" id="KW-0378">Hydrolase</keyword>
<dbReference type="RefSeq" id="WP_155668191.1">
    <property type="nucleotide sequence ID" value="NZ_WOCA01000004.1"/>
</dbReference>
<dbReference type="InterPro" id="IPR029055">
    <property type="entry name" value="Ntn_hydrolases_N"/>
</dbReference>
<reference evidence="4 5" key="1">
    <citation type="submission" date="2019-11" db="EMBL/GenBank/DDBJ databases">
        <authorList>
            <person name="Li X."/>
        </authorList>
    </citation>
    <scope>NUCLEOTIDE SEQUENCE [LARGE SCALE GENOMIC DNA]</scope>
    <source>
        <strain evidence="4 5">L9</strain>
    </source>
</reference>
<dbReference type="SUPFAM" id="SSF56235">
    <property type="entry name" value="N-terminal nucleophile aminohydrolases (Ntn hydrolases)"/>
    <property type="match status" value="1"/>
</dbReference>
<evidence type="ECO:0000259" key="3">
    <source>
        <dbReference type="Pfam" id="PF02275"/>
    </source>
</evidence>
<comment type="similarity">
    <text evidence="1">Belongs to the peptidase C59 family.</text>
</comment>
<dbReference type="PANTHER" id="PTHR35527:SF2">
    <property type="entry name" value="HYDROLASE"/>
    <property type="match status" value="1"/>
</dbReference>
<dbReference type="Gene3D" id="3.60.60.10">
    <property type="entry name" value="Penicillin V Acylase, Chain A"/>
    <property type="match status" value="1"/>
</dbReference>
<keyword evidence="5" id="KW-1185">Reference proteome</keyword>
<dbReference type="AlphaFoldDB" id="A0A6N8FLM2"/>
<evidence type="ECO:0000256" key="1">
    <source>
        <dbReference type="ARBA" id="ARBA00006625"/>
    </source>
</evidence>
<sequence length="351" mass="40474">MCTTFTFQKEKAFVLGQNYDFYYGHGLIVVSPRGLKKYSITRGGSPRITWISNYGSVTFTQFGRELPMSGMNEKGLTIAMMHQEDGRLPSEDDRPGLNELQWIQYQLDQYQSVEEVVEHLEEFRLEKSVYELHYTIADATGKTVLIDFIDGACHVTGDAEYYTMTNTSYEKSVAYANQFEDFPIENLSNKATSLDRFTLVYRLVKDIHAQSAIGSPIQKAFELLDKVAVKPTAQTQWDWVGNGVPPTFTYWSIVFNITNQTIFYRDLQNHEIRSIHLKDFSFHSSGEVLALALDNKDSGRISNQFQPYQTEDNERIILKSYEPISDLFPPNEQRELITYPDSFKRVFVEEN</sequence>
<proteinExistence type="inferred from homology"/>
<dbReference type="PANTHER" id="PTHR35527">
    <property type="entry name" value="CHOLOYLGLYCINE HYDROLASE"/>
    <property type="match status" value="1"/>
</dbReference>
<gene>
    <name evidence="4" type="ORF">GMD78_07350</name>
</gene>
<evidence type="ECO:0000313" key="5">
    <source>
        <dbReference type="Proteomes" id="UP000469125"/>
    </source>
</evidence>
<name>A0A6N8FLM2_9BACI</name>
<organism evidence="4 5">
    <name type="scientific">Ornithinibacillus caprae</name>
    <dbReference type="NCBI Taxonomy" id="2678566"/>
    <lineage>
        <taxon>Bacteria</taxon>
        <taxon>Bacillati</taxon>
        <taxon>Bacillota</taxon>
        <taxon>Bacilli</taxon>
        <taxon>Bacillales</taxon>
        <taxon>Bacillaceae</taxon>
        <taxon>Ornithinibacillus</taxon>
    </lineage>
</organism>